<protein>
    <recommendedName>
        <fullName evidence="2 8">Xylose isomerase</fullName>
        <ecNumber evidence="2 8">5.3.1.5</ecNumber>
    </recommendedName>
</protein>
<comment type="similarity">
    <text evidence="1 8">Belongs to the xylose isomerase family.</text>
</comment>
<sequence>MSEKQVFATQAIAFKGADTKDPLAFRYYDASKVVHGKKMEDWLRFSVVYWHTFRAVGADPFGPQTLHRPWDTSDDITREFDAIAESCKHRVDAAFEFFTKLGVKYYAFHDRDVAPELATIDESNKLLEVVTDYMKVKQQETGVKLLWGTANLFSAPKYANGAATNPDVKIFAHACAQVKKAMEVTHKLGGEGFVFWGGREGYQTILNTDIKKELDHMAAFFHMAVAFKKSIGATFQFYIEPKPKEPTKHQYDYDAQTVMCFLKQYNLDDHFLLNIEPNHTTLAGHSYEHDIVLSAAYGKLGSVDCNTGDELLGWDTDQFLMDERKATLVMKAIVDMGGFTTGGLNFDCKVRRESNDLEDLFIAHVGSMDVFAKGLLNAVKLIEDGRLDQMKKDRYASWKEESLGSKVESGQATFGDLEAFAKANATPKIASGKQELYERVFNDSL</sequence>
<reference evidence="9 10" key="1">
    <citation type="journal article" date="2019" name="Sci. Rep.">
        <title>Comparative genomics of chytrid fungi reveal insights into the obligate biotrophic and pathogenic lifestyle of Synchytrium endobioticum.</title>
        <authorList>
            <person name="van de Vossenberg B.T.L.H."/>
            <person name="Warris S."/>
            <person name="Nguyen H.D.T."/>
            <person name="van Gent-Pelzer M.P.E."/>
            <person name="Joly D.L."/>
            <person name="van de Geest H.C."/>
            <person name="Bonants P.J.M."/>
            <person name="Smith D.S."/>
            <person name="Levesque C.A."/>
            <person name="van der Lee T.A.J."/>
        </authorList>
    </citation>
    <scope>NUCLEOTIDE SEQUENCE [LARGE SCALE GENOMIC DNA]</scope>
    <source>
        <strain evidence="9 10">CBS 675.73</strain>
    </source>
</reference>
<keyword evidence="6 8" id="KW-0119">Carbohydrate metabolism</keyword>
<dbReference type="GO" id="GO:0042732">
    <property type="term" value="P:D-xylose metabolic process"/>
    <property type="evidence" value="ECO:0007669"/>
    <property type="project" value="UniProtKB-KW"/>
</dbReference>
<dbReference type="PANTHER" id="PTHR48408:SF1">
    <property type="entry name" value="XYLOSE ISOMERASE"/>
    <property type="match status" value="1"/>
</dbReference>
<dbReference type="SUPFAM" id="SSF51658">
    <property type="entry name" value="Xylose isomerase-like"/>
    <property type="match status" value="1"/>
</dbReference>
<dbReference type="STRING" id="246404.A0A507FLZ6"/>
<accession>A0A507FLZ6</accession>
<dbReference type="HAMAP" id="MF_00455">
    <property type="entry name" value="Xylose_isom_A"/>
    <property type="match status" value="1"/>
</dbReference>
<proteinExistence type="inferred from homology"/>
<dbReference type="GO" id="GO:0009045">
    <property type="term" value="F:xylose isomerase activity"/>
    <property type="evidence" value="ECO:0007669"/>
    <property type="project" value="UniProtKB-EC"/>
</dbReference>
<keyword evidence="4 8" id="KW-0479">Metal-binding</keyword>
<evidence type="ECO:0000256" key="4">
    <source>
        <dbReference type="ARBA" id="ARBA00022723"/>
    </source>
</evidence>
<evidence type="ECO:0000256" key="3">
    <source>
        <dbReference type="ARBA" id="ARBA00022629"/>
    </source>
</evidence>
<dbReference type="PRINTS" id="PR00688">
    <property type="entry name" value="XYLOSISMRASE"/>
</dbReference>
<evidence type="ECO:0000256" key="8">
    <source>
        <dbReference type="RuleBase" id="RU000609"/>
    </source>
</evidence>
<evidence type="ECO:0000313" key="9">
    <source>
        <dbReference type="EMBL" id="TPX77282.1"/>
    </source>
</evidence>
<dbReference type="EC" id="5.3.1.5" evidence="2 8"/>
<gene>
    <name evidence="9" type="ORF">CcCBS67573_g01415</name>
</gene>
<dbReference type="NCBIfam" id="NF003998">
    <property type="entry name" value="PRK05474.1"/>
    <property type="match status" value="1"/>
</dbReference>
<dbReference type="InterPro" id="IPR013452">
    <property type="entry name" value="Xylose_isom_bac"/>
</dbReference>
<evidence type="ECO:0000256" key="5">
    <source>
        <dbReference type="ARBA" id="ARBA00023235"/>
    </source>
</evidence>
<evidence type="ECO:0000256" key="1">
    <source>
        <dbReference type="ARBA" id="ARBA00005765"/>
    </source>
</evidence>
<comment type="caution">
    <text evidence="9">The sequence shown here is derived from an EMBL/GenBank/DDBJ whole genome shotgun (WGS) entry which is preliminary data.</text>
</comment>
<keyword evidence="3 8" id="KW-0859">Xylose metabolism</keyword>
<dbReference type="PANTHER" id="PTHR48408">
    <property type="match status" value="1"/>
</dbReference>
<dbReference type="AlphaFoldDB" id="A0A507FLZ6"/>
<keyword evidence="10" id="KW-1185">Reference proteome</keyword>
<comment type="catalytic activity">
    <reaction evidence="7 8">
        <text>alpha-D-xylose = alpha-D-xylulofuranose</text>
        <dbReference type="Rhea" id="RHEA:22816"/>
        <dbReference type="ChEBI" id="CHEBI:28518"/>
        <dbReference type="ChEBI" id="CHEBI:188998"/>
        <dbReference type="EC" id="5.3.1.5"/>
    </reaction>
</comment>
<evidence type="ECO:0000256" key="7">
    <source>
        <dbReference type="ARBA" id="ARBA00033659"/>
    </source>
</evidence>
<dbReference type="InterPro" id="IPR001998">
    <property type="entry name" value="Xylose_isomerase"/>
</dbReference>
<dbReference type="NCBIfam" id="TIGR02630">
    <property type="entry name" value="xylose_isom_A"/>
    <property type="match status" value="1"/>
</dbReference>
<evidence type="ECO:0000313" key="10">
    <source>
        <dbReference type="Proteomes" id="UP000320333"/>
    </source>
</evidence>
<dbReference type="GO" id="GO:0046872">
    <property type="term" value="F:metal ion binding"/>
    <property type="evidence" value="ECO:0007669"/>
    <property type="project" value="UniProtKB-KW"/>
</dbReference>
<dbReference type="PROSITE" id="PS51415">
    <property type="entry name" value="XYLOSE_ISOMERASE"/>
    <property type="match status" value="1"/>
</dbReference>
<dbReference type="InterPro" id="IPR036237">
    <property type="entry name" value="Xyl_isomerase-like_sf"/>
</dbReference>
<dbReference type="OrthoDB" id="1730074at2759"/>
<dbReference type="Proteomes" id="UP000320333">
    <property type="component" value="Unassembled WGS sequence"/>
</dbReference>
<evidence type="ECO:0000256" key="2">
    <source>
        <dbReference type="ARBA" id="ARBA00011958"/>
    </source>
</evidence>
<keyword evidence="5 8" id="KW-0413">Isomerase</keyword>
<dbReference type="Gene3D" id="3.20.20.150">
    <property type="entry name" value="Divalent-metal-dependent TIM barrel enzymes"/>
    <property type="match status" value="1"/>
</dbReference>
<evidence type="ECO:0000256" key="6">
    <source>
        <dbReference type="ARBA" id="ARBA00023277"/>
    </source>
</evidence>
<organism evidence="9 10">
    <name type="scientific">Chytriomyces confervae</name>
    <dbReference type="NCBI Taxonomy" id="246404"/>
    <lineage>
        <taxon>Eukaryota</taxon>
        <taxon>Fungi</taxon>
        <taxon>Fungi incertae sedis</taxon>
        <taxon>Chytridiomycota</taxon>
        <taxon>Chytridiomycota incertae sedis</taxon>
        <taxon>Chytridiomycetes</taxon>
        <taxon>Chytridiales</taxon>
        <taxon>Chytriomycetaceae</taxon>
        <taxon>Chytriomyces</taxon>
    </lineage>
</organism>
<dbReference type="EMBL" id="QEAP01000024">
    <property type="protein sequence ID" value="TPX77282.1"/>
    <property type="molecule type" value="Genomic_DNA"/>
</dbReference>
<name>A0A507FLZ6_9FUNG</name>